<dbReference type="InterPro" id="IPR032710">
    <property type="entry name" value="NTF2-like_dom_sf"/>
</dbReference>
<name>A0A2J0Z768_RHIML</name>
<proteinExistence type="predicted"/>
<evidence type="ECO:0008006" key="3">
    <source>
        <dbReference type="Google" id="ProtNLM"/>
    </source>
</evidence>
<reference evidence="1 2" key="1">
    <citation type="submission" date="2017-06" db="EMBL/GenBank/DDBJ databases">
        <title>Ensifer strains isolated from leguminous trees and herbs display diverse denitrification phenotypes with some acting as strong N2O sinks.</title>
        <authorList>
            <person name="Woliy K."/>
            <person name="Mania D."/>
            <person name="Bakken L.R."/>
            <person name="Frostegard A."/>
        </authorList>
    </citation>
    <scope>NUCLEOTIDE SEQUENCE [LARGE SCALE GENOMIC DNA]</scope>
    <source>
        <strain evidence="1 2">AC50a</strain>
    </source>
</reference>
<dbReference type="AlphaFoldDB" id="A0A2J0Z768"/>
<dbReference type="Gene3D" id="3.10.450.50">
    <property type="match status" value="1"/>
</dbReference>
<protein>
    <recommendedName>
        <fullName evidence="3">Nuclear transport factor 2 family protein</fullName>
    </recommendedName>
</protein>
<evidence type="ECO:0000313" key="1">
    <source>
        <dbReference type="EMBL" id="PJR16344.1"/>
    </source>
</evidence>
<dbReference type="RefSeq" id="WP_100670306.1">
    <property type="nucleotide sequence ID" value="NZ_JBKOIJ010000002.1"/>
</dbReference>
<comment type="caution">
    <text evidence="1">The sequence shown here is derived from an EMBL/GenBank/DDBJ whole genome shotgun (WGS) entry which is preliminary data.</text>
</comment>
<dbReference type="SUPFAM" id="SSF54427">
    <property type="entry name" value="NTF2-like"/>
    <property type="match status" value="1"/>
</dbReference>
<dbReference type="Proteomes" id="UP000231987">
    <property type="component" value="Unassembled WGS sequence"/>
</dbReference>
<sequence length="108" mass="11912">MIPPLPRPIADYVKANALLDVDGMLKPFSADTVVLDNGRRYEGHAELRNLLVEAAGVKAIFTPDSVRHENLQVVVEGPVYGDFKGSPIRFTYRFSLENDGIKALEITA</sequence>
<gene>
    <name evidence="1" type="ORF">CEJ86_06040</name>
</gene>
<dbReference type="EMBL" id="NJGD01000002">
    <property type="protein sequence ID" value="PJR16344.1"/>
    <property type="molecule type" value="Genomic_DNA"/>
</dbReference>
<accession>A0A2J0Z768</accession>
<organism evidence="1 2">
    <name type="scientific">Rhizobium meliloti</name>
    <name type="common">Ensifer meliloti</name>
    <name type="synonym">Sinorhizobium meliloti</name>
    <dbReference type="NCBI Taxonomy" id="382"/>
    <lineage>
        <taxon>Bacteria</taxon>
        <taxon>Pseudomonadati</taxon>
        <taxon>Pseudomonadota</taxon>
        <taxon>Alphaproteobacteria</taxon>
        <taxon>Hyphomicrobiales</taxon>
        <taxon>Rhizobiaceae</taxon>
        <taxon>Sinorhizobium/Ensifer group</taxon>
        <taxon>Sinorhizobium</taxon>
    </lineage>
</organism>
<evidence type="ECO:0000313" key="2">
    <source>
        <dbReference type="Proteomes" id="UP000231987"/>
    </source>
</evidence>